<dbReference type="SUPFAM" id="SSF52540">
    <property type="entry name" value="P-loop containing nucleoside triphosphate hydrolases"/>
    <property type="match status" value="1"/>
</dbReference>
<evidence type="ECO:0000256" key="4">
    <source>
        <dbReference type="ARBA" id="ARBA00066388"/>
    </source>
</evidence>
<evidence type="ECO:0000256" key="2">
    <source>
        <dbReference type="ARBA" id="ARBA00022741"/>
    </source>
</evidence>
<keyword evidence="2" id="KW-0547">Nucleotide-binding</keyword>
<dbReference type="Pfam" id="PF00005">
    <property type="entry name" value="ABC_tran"/>
    <property type="match status" value="1"/>
</dbReference>
<dbReference type="Gene3D" id="3.40.50.300">
    <property type="entry name" value="P-loop containing nucleotide triphosphate hydrolases"/>
    <property type="match status" value="1"/>
</dbReference>
<dbReference type="PROSITE" id="PS00211">
    <property type="entry name" value="ABC_TRANSPORTER_1"/>
    <property type="match status" value="1"/>
</dbReference>
<dbReference type="InterPro" id="IPR050093">
    <property type="entry name" value="ABC_SmlMolc_Importer"/>
</dbReference>
<dbReference type="Proteomes" id="UP000466307">
    <property type="component" value="Unassembled WGS sequence"/>
</dbReference>
<dbReference type="GO" id="GO:0005524">
    <property type="term" value="F:ATP binding"/>
    <property type="evidence" value="ECO:0007669"/>
    <property type="project" value="UniProtKB-KW"/>
</dbReference>
<keyword evidence="3 6" id="KW-0067">ATP-binding</keyword>
<dbReference type="FunFam" id="3.40.50.300:FF:000425">
    <property type="entry name" value="Probable ABC transporter, ATP-binding subunit"/>
    <property type="match status" value="1"/>
</dbReference>
<feature type="domain" description="ABC transporter" evidence="5">
    <location>
        <begin position="4"/>
        <end position="240"/>
    </location>
</feature>
<dbReference type="InterPro" id="IPR003593">
    <property type="entry name" value="AAA+_ATPase"/>
</dbReference>
<proteinExistence type="predicted"/>
<dbReference type="GO" id="GO:0016887">
    <property type="term" value="F:ATP hydrolysis activity"/>
    <property type="evidence" value="ECO:0007669"/>
    <property type="project" value="InterPro"/>
</dbReference>
<dbReference type="InterPro" id="IPR027417">
    <property type="entry name" value="P-loop_NTPase"/>
</dbReference>
<dbReference type="EC" id="7.6.2.9" evidence="4"/>
<dbReference type="PANTHER" id="PTHR42781:SF4">
    <property type="entry name" value="SPERMIDINE_PUTRESCINE IMPORT ATP-BINDING PROTEIN POTA"/>
    <property type="match status" value="1"/>
</dbReference>
<organism evidence="6 7">
    <name type="scientific">Gordonia desulfuricans</name>
    <dbReference type="NCBI Taxonomy" id="89051"/>
    <lineage>
        <taxon>Bacteria</taxon>
        <taxon>Bacillati</taxon>
        <taxon>Actinomycetota</taxon>
        <taxon>Actinomycetes</taxon>
        <taxon>Mycobacteriales</taxon>
        <taxon>Gordoniaceae</taxon>
        <taxon>Gordonia</taxon>
    </lineage>
</organism>
<dbReference type="RefSeq" id="WP_059039306.1">
    <property type="nucleotide sequence ID" value="NZ_JAADZU010000064.1"/>
</dbReference>
<keyword evidence="7" id="KW-1185">Reference proteome</keyword>
<dbReference type="InterPro" id="IPR017871">
    <property type="entry name" value="ABC_transporter-like_CS"/>
</dbReference>
<dbReference type="PANTHER" id="PTHR42781">
    <property type="entry name" value="SPERMIDINE/PUTRESCINE IMPORT ATP-BINDING PROTEIN POTA"/>
    <property type="match status" value="1"/>
</dbReference>
<dbReference type="InterPro" id="IPR003439">
    <property type="entry name" value="ABC_transporter-like_ATP-bd"/>
</dbReference>
<dbReference type="AlphaFoldDB" id="A0A7K3LTJ2"/>
<gene>
    <name evidence="6" type="ORF">GYA93_17345</name>
</gene>
<evidence type="ECO:0000259" key="5">
    <source>
        <dbReference type="PROSITE" id="PS50893"/>
    </source>
</evidence>
<reference evidence="6 7" key="1">
    <citation type="submission" date="2020-01" db="EMBL/GenBank/DDBJ databases">
        <title>Investigation of new actinobacteria for the biodesulphurisation of diesel fuel.</title>
        <authorList>
            <person name="Athi Narayanan S.M."/>
        </authorList>
    </citation>
    <scope>NUCLEOTIDE SEQUENCE [LARGE SCALE GENOMIC DNA]</scope>
    <source>
        <strain evidence="6 7">213E</strain>
    </source>
</reference>
<comment type="caution">
    <text evidence="6">The sequence shown here is derived from an EMBL/GenBank/DDBJ whole genome shotgun (WGS) entry which is preliminary data.</text>
</comment>
<dbReference type="EMBL" id="JAADZU010000064">
    <property type="protein sequence ID" value="NDK91331.1"/>
    <property type="molecule type" value="Genomic_DNA"/>
</dbReference>
<sequence>MSGIDIIDVSKAFNGKTVLDEVAISIAEGEFVALLGPSGCGKTTTLRTIAGLENPDSGTVLVNGRPVDDPARGLHIPAHRRDIGMVFQSYALWPHMNVGGNAGFPLRSQRVPRRTIRGSVADALELVGLGGFESRSVGSLSGGQQQRVALARALVSNPTALLLDEPLSNLDAELRTTLRSEFRRIQREVPRTTVYVTHDRIEAQTLADRVVVMVDGAVIQSGSPTEVFGSPKDEQIAGFVGYDNIVHASVSRVHDGHATVRLDEATAESLELRALAGTSGVAGGDPTAVAFRSSSVTLHDRPDLAHGPTLPGIVLDAVRLADRLECLVSVNGRTLRADVAATRDRTVPQVGQNIWLEVDPDAAVLVATTP</sequence>
<accession>A0A7K3LTJ2</accession>
<evidence type="ECO:0000256" key="1">
    <source>
        <dbReference type="ARBA" id="ARBA00022448"/>
    </source>
</evidence>
<dbReference type="GO" id="GO:0015418">
    <property type="term" value="F:ABC-type quaternary ammonium compound transporting activity"/>
    <property type="evidence" value="ECO:0007669"/>
    <property type="project" value="UniProtKB-EC"/>
</dbReference>
<evidence type="ECO:0000256" key="3">
    <source>
        <dbReference type="ARBA" id="ARBA00022840"/>
    </source>
</evidence>
<dbReference type="InterPro" id="IPR008995">
    <property type="entry name" value="Mo/tungstate-bd_C_term_dom"/>
</dbReference>
<keyword evidence="1" id="KW-0813">Transport</keyword>
<dbReference type="PROSITE" id="PS50893">
    <property type="entry name" value="ABC_TRANSPORTER_2"/>
    <property type="match status" value="1"/>
</dbReference>
<dbReference type="SMART" id="SM00382">
    <property type="entry name" value="AAA"/>
    <property type="match status" value="1"/>
</dbReference>
<evidence type="ECO:0000313" key="7">
    <source>
        <dbReference type="Proteomes" id="UP000466307"/>
    </source>
</evidence>
<evidence type="ECO:0000313" key="6">
    <source>
        <dbReference type="EMBL" id="NDK91331.1"/>
    </source>
</evidence>
<name>A0A7K3LTJ2_9ACTN</name>
<dbReference type="SUPFAM" id="SSF50331">
    <property type="entry name" value="MOP-like"/>
    <property type="match status" value="1"/>
</dbReference>
<protein>
    <recommendedName>
        <fullName evidence="4">ABC-type quaternary amine transporter</fullName>
        <ecNumber evidence="4">7.6.2.9</ecNumber>
    </recommendedName>
</protein>